<evidence type="ECO:0000313" key="4">
    <source>
        <dbReference type="Proteomes" id="UP001446032"/>
    </source>
</evidence>
<name>A0ABV1AIR6_9FIRM</name>
<protein>
    <submittedName>
        <fullName evidence="3">GTP-binding protein</fullName>
    </submittedName>
</protein>
<dbReference type="RefSeq" id="WP_303218627.1">
    <property type="nucleotide sequence ID" value="NZ_JBBMEI010000016.1"/>
</dbReference>
<dbReference type="InterPro" id="IPR003495">
    <property type="entry name" value="CobW/HypB/UreG_nucleotide-bd"/>
</dbReference>
<reference evidence="3 4" key="1">
    <citation type="submission" date="2024-03" db="EMBL/GenBank/DDBJ databases">
        <title>Human intestinal bacterial collection.</title>
        <authorList>
            <person name="Pauvert C."/>
            <person name="Hitch T.C.A."/>
            <person name="Clavel T."/>
        </authorList>
    </citation>
    <scope>NUCLEOTIDE SEQUENCE [LARGE SCALE GENOMIC DNA]</scope>
    <source>
        <strain evidence="3 4">CLA-AA-H95</strain>
    </source>
</reference>
<proteinExistence type="predicted"/>
<organism evidence="3 4">
    <name type="scientific">Blautia intestinihominis</name>
    <dbReference type="NCBI Taxonomy" id="3133152"/>
    <lineage>
        <taxon>Bacteria</taxon>
        <taxon>Bacillati</taxon>
        <taxon>Bacillota</taxon>
        <taxon>Clostridia</taxon>
        <taxon>Lachnospirales</taxon>
        <taxon>Lachnospiraceae</taxon>
        <taxon>Blautia</taxon>
    </lineage>
</organism>
<dbReference type="Pfam" id="PF21537">
    <property type="entry name" value="DUF1980_C"/>
    <property type="match status" value="1"/>
</dbReference>
<dbReference type="Gene3D" id="3.40.50.300">
    <property type="entry name" value="P-loop containing nucleotide triphosphate hydrolases"/>
    <property type="match status" value="1"/>
</dbReference>
<sequence length="317" mass="36458">MEEIKVPIYLMTGFLESGKTSFLNFTLQQDYFHIDGKTLLILCEEGEEEYDEAALKKNNTVVEIIESEEEFTTERLVAMSILHQPERVIIEYNGMWLVSNFEKMQLPEGWGVEQQITCVDASTFQMYMANMKSIFMDMIKNTDMVIFNRCKEDDPLPTYRRGIKVANQRAEVIFEDEEGEMGDIFQDEMPFDMDAPVIDILPEDYGIWFVDAMDHPENYEGKTVKFKARVMKPRGMGSKFFVPGRTAMTCCADDTTFLGYVCKSAYAPKLAPGSWIEVTAKVAIEKRNEYQGEEGVVLYADHVEICEPLADEMVYFN</sequence>
<dbReference type="InterPro" id="IPR027417">
    <property type="entry name" value="P-loop_NTPase"/>
</dbReference>
<gene>
    <name evidence="3" type="ORF">WMO75_06840</name>
</gene>
<dbReference type="Proteomes" id="UP001446032">
    <property type="component" value="Unassembled WGS sequence"/>
</dbReference>
<dbReference type="EMBL" id="JBBMEI010000016">
    <property type="protein sequence ID" value="MEQ2358055.1"/>
    <property type="molecule type" value="Genomic_DNA"/>
</dbReference>
<feature type="domain" description="DUF1980" evidence="2">
    <location>
        <begin position="192"/>
        <end position="308"/>
    </location>
</feature>
<evidence type="ECO:0000259" key="2">
    <source>
        <dbReference type="Pfam" id="PF21537"/>
    </source>
</evidence>
<feature type="domain" description="CobW/HypB/UreG nucleotide-binding" evidence="1">
    <location>
        <begin position="7"/>
        <end position="150"/>
    </location>
</feature>
<dbReference type="Pfam" id="PF02492">
    <property type="entry name" value="cobW"/>
    <property type="match status" value="1"/>
</dbReference>
<evidence type="ECO:0000259" key="1">
    <source>
        <dbReference type="Pfam" id="PF02492"/>
    </source>
</evidence>
<evidence type="ECO:0000313" key="3">
    <source>
        <dbReference type="EMBL" id="MEQ2358055.1"/>
    </source>
</evidence>
<accession>A0ABV1AIR6</accession>
<comment type="caution">
    <text evidence="3">The sequence shown here is derived from an EMBL/GenBank/DDBJ whole genome shotgun (WGS) entry which is preliminary data.</text>
</comment>
<dbReference type="SUPFAM" id="SSF52540">
    <property type="entry name" value="P-loop containing nucleoside triphosphate hydrolases"/>
    <property type="match status" value="1"/>
</dbReference>
<dbReference type="InterPro" id="IPR048447">
    <property type="entry name" value="DUF1980_C"/>
</dbReference>
<keyword evidence="4" id="KW-1185">Reference proteome</keyword>